<dbReference type="Gene3D" id="3.40.50.150">
    <property type="entry name" value="Vaccinia Virus protein VP39"/>
    <property type="match status" value="1"/>
</dbReference>
<dbReference type="CDD" id="cd02440">
    <property type="entry name" value="AdoMet_MTases"/>
    <property type="match status" value="1"/>
</dbReference>
<evidence type="ECO:0000313" key="9">
    <source>
        <dbReference type="Proteomes" id="UP001216390"/>
    </source>
</evidence>
<feature type="active site" evidence="6">
    <location>
        <position position="409"/>
    </location>
</feature>
<keyword evidence="5" id="KW-0443">Lipid metabolism</keyword>
<keyword evidence="9" id="KW-1185">Reference proteome</keyword>
<dbReference type="PANTHER" id="PTHR43667:SF2">
    <property type="entry name" value="FATTY ACID C-METHYL TRANSFERASE"/>
    <property type="match status" value="1"/>
</dbReference>
<gene>
    <name evidence="8" type="ORF">PO878_16915</name>
</gene>
<accession>A0AAE9Y417</accession>
<evidence type="ECO:0000313" key="8">
    <source>
        <dbReference type="EMBL" id="WCO66185.1"/>
    </source>
</evidence>
<dbReference type="GO" id="GO:0032259">
    <property type="term" value="P:methylation"/>
    <property type="evidence" value="ECO:0007669"/>
    <property type="project" value="UniProtKB-KW"/>
</dbReference>
<keyword evidence="2" id="KW-0489">Methyltransferase</keyword>
<keyword evidence="4" id="KW-0949">S-adenosyl-L-methionine</keyword>
<dbReference type="GO" id="GO:0008610">
    <property type="term" value="P:lipid biosynthetic process"/>
    <property type="evidence" value="ECO:0007669"/>
    <property type="project" value="InterPro"/>
</dbReference>
<dbReference type="KEGG" id="ima:PO878_16915"/>
<dbReference type="RefSeq" id="WP_272735709.1">
    <property type="nucleotide sequence ID" value="NZ_CP116942.1"/>
</dbReference>
<organism evidence="8 9">
    <name type="scientific">Iamia majanohamensis</name>
    <dbReference type="NCBI Taxonomy" id="467976"/>
    <lineage>
        <taxon>Bacteria</taxon>
        <taxon>Bacillati</taxon>
        <taxon>Actinomycetota</taxon>
        <taxon>Acidimicrobiia</taxon>
        <taxon>Acidimicrobiales</taxon>
        <taxon>Iamiaceae</taxon>
        <taxon>Iamia</taxon>
    </lineage>
</organism>
<dbReference type="InterPro" id="IPR029063">
    <property type="entry name" value="SAM-dependent_MTases_sf"/>
</dbReference>
<dbReference type="AlphaFoldDB" id="A0AAE9Y417"/>
<feature type="region of interest" description="Disordered" evidence="7">
    <location>
        <begin position="1"/>
        <end position="20"/>
    </location>
</feature>
<evidence type="ECO:0000256" key="4">
    <source>
        <dbReference type="ARBA" id="ARBA00022691"/>
    </source>
</evidence>
<reference evidence="8" key="1">
    <citation type="submission" date="2023-01" db="EMBL/GenBank/DDBJ databases">
        <title>The diversity of Class Acidimicrobiia in South China Sea sediment environments and the proposal of Iamia marina sp. nov., a novel species of the genus Iamia.</title>
        <authorList>
            <person name="He Y."/>
            <person name="Tian X."/>
        </authorList>
    </citation>
    <scope>NUCLEOTIDE SEQUENCE</scope>
    <source>
        <strain evidence="8">DSM 19957</strain>
    </source>
</reference>
<dbReference type="Proteomes" id="UP001216390">
    <property type="component" value="Chromosome"/>
</dbReference>
<name>A0AAE9Y417_9ACTN</name>
<evidence type="ECO:0000256" key="7">
    <source>
        <dbReference type="SAM" id="MobiDB-lite"/>
    </source>
</evidence>
<evidence type="ECO:0000256" key="5">
    <source>
        <dbReference type="ARBA" id="ARBA00023098"/>
    </source>
</evidence>
<dbReference type="EMBL" id="CP116942">
    <property type="protein sequence ID" value="WCO66185.1"/>
    <property type="molecule type" value="Genomic_DNA"/>
</dbReference>
<dbReference type="PIRSF" id="PIRSF003085">
    <property type="entry name" value="CMAS"/>
    <property type="match status" value="1"/>
</dbReference>
<protein>
    <submittedName>
        <fullName evidence="8">Cyclopropane-fatty-acyl-phospholipid synthase</fullName>
    </submittedName>
</protein>
<dbReference type="InterPro" id="IPR003333">
    <property type="entry name" value="CMAS"/>
</dbReference>
<dbReference type="InterPro" id="IPR050723">
    <property type="entry name" value="CFA/CMAS"/>
</dbReference>
<dbReference type="GO" id="GO:0008168">
    <property type="term" value="F:methyltransferase activity"/>
    <property type="evidence" value="ECO:0007669"/>
    <property type="project" value="UniProtKB-KW"/>
</dbReference>
<evidence type="ECO:0000256" key="3">
    <source>
        <dbReference type="ARBA" id="ARBA00022679"/>
    </source>
</evidence>
<dbReference type="Pfam" id="PF02353">
    <property type="entry name" value="CMAS"/>
    <property type="match status" value="1"/>
</dbReference>
<proteinExistence type="inferred from homology"/>
<evidence type="ECO:0000256" key="6">
    <source>
        <dbReference type="PIRSR" id="PIRSR003085-1"/>
    </source>
</evidence>
<evidence type="ECO:0000256" key="1">
    <source>
        <dbReference type="ARBA" id="ARBA00010815"/>
    </source>
</evidence>
<sequence length="432" mass="48200">MTATVDRPTETASAAGAIRPTAVRPARRRATLADRGARAVLHPLLTRLRGGRLTVIEADGSVHTYGEPTDLDVTVHLRTPAVWREVVTRASTGLGGSYIDGWWDTDDLTGLVRLSIRNLDVLDRIRTRWDAVTGPVADRVRRLRPESPEKDRRDIEAHYDLGNDFFALFLDPETMAYSCGLWDGVDDLASAQEAKIDRLLDSLELSPGDRLAEIGTGWGGLAERAARRGLRVTTCTISREQHALATERIRAAGLSDLVDVELLDYRDLLAREGEGTFDGVVSVEMIEAVDWRDHPAYFSTCSRLLRPGGRMALQAITVPDDRYERAKTSSDFVKRYVFPGSCLPSVEVIERSFTAHTDMRVARVDAFPQDYARTLRTWNRRLQGNLEQAAALGYDEPLQRLWEFYLCYCEGAYAEEYVSLQQVLATKPGGAD</sequence>
<dbReference type="SUPFAM" id="SSF53335">
    <property type="entry name" value="S-adenosyl-L-methionine-dependent methyltransferases"/>
    <property type="match status" value="1"/>
</dbReference>
<keyword evidence="3" id="KW-0808">Transferase</keyword>
<comment type="similarity">
    <text evidence="1">Belongs to the CFA/CMAS family.</text>
</comment>
<dbReference type="PANTHER" id="PTHR43667">
    <property type="entry name" value="CYCLOPROPANE-FATTY-ACYL-PHOSPHOLIPID SYNTHASE"/>
    <property type="match status" value="1"/>
</dbReference>
<evidence type="ECO:0000256" key="2">
    <source>
        <dbReference type="ARBA" id="ARBA00022603"/>
    </source>
</evidence>